<comment type="caution">
    <text evidence="4">The sequence shown here is derived from an EMBL/GenBank/DDBJ whole genome shotgun (WGS) entry which is preliminary data.</text>
</comment>
<evidence type="ECO:0000256" key="2">
    <source>
        <dbReference type="ARBA" id="ARBA00023002"/>
    </source>
</evidence>
<dbReference type="PROSITE" id="PS00061">
    <property type="entry name" value="ADH_SHORT"/>
    <property type="match status" value="1"/>
</dbReference>
<dbReference type="InterPro" id="IPR036291">
    <property type="entry name" value="NAD(P)-bd_dom_sf"/>
</dbReference>
<dbReference type="Pfam" id="PF13561">
    <property type="entry name" value="adh_short_C2"/>
    <property type="match status" value="1"/>
</dbReference>
<dbReference type="InterPro" id="IPR020904">
    <property type="entry name" value="Sc_DH/Rdtase_CS"/>
</dbReference>
<reference evidence="5" key="1">
    <citation type="journal article" date="2019" name="Int. J. Syst. Evol. Microbiol.">
        <title>The Global Catalogue of Microorganisms (GCM) 10K type strain sequencing project: providing services to taxonomists for standard genome sequencing and annotation.</title>
        <authorList>
            <consortium name="The Broad Institute Genomics Platform"/>
            <consortium name="The Broad Institute Genome Sequencing Center for Infectious Disease"/>
            <person name="Wu L."/>
            <person name="Ma J."/>
        </authorList>
    </citation>
    <scope>NUCLEOTIDE SEQUENCE [LARGE SCALE GENOMIC DNA]</scope>
    <source>
        <strain evidence="5">KCTC 42282</strain>
    </source>
</reference>
<name>A0ABV7UMZ9_9HYPH</name>
<gene>
    <name evidence="4" type="ORF">ACFONL_21255</name>
</gene>
<evidence type="ECO:0000259" key="3">
    <source>
        <dbReference type="SMART" id="SM00822"/>
    </source>
</evidence>
<dbReference type="SMART" id="SM00822">
    <property type="entry name" value="PKS_KR"/>
    <property type="match status" value="1"/>
</dbReference>
<dbReference type="GO" id="GO:0016491">
    <property type="term" value="F:oxidoreductase activity"/>
    <property type="evidence" value="ECO:0007669"/>
    <property type="project" value="UniProtKB-KW"/>
</dbReference>
<keyword evidence="2 4" id="KW-0560">Oxidoreductase</keyword>
<accession>A0ABV7UMZ9</accession>
<keyword evidence="5" id="KW-1185">Reference proteome</keyword>
<dbReference type="Proteomes" id="UP001595704">
    <property type="component" value="Unassembled WGS sequence"/>
</dbReference>
<dbReference type="PRINTS" id="PR00080">
    <property type="entry name" value="SDRFAMILY"/>
</dbReference>
<dbReference type="InterPro" id="IPR002347">
    <property type="entry name" value="SDR_fam"/>
</dbReference>
<sequence length="262" mass="27264">MSGTTTIAPRATDTDLAQRLFDLTGKRILVTGGSRGLGLQMVRAFAACGADVAIASRKIEACEAAAEEVRKAGRKALAIAANASRWEDMERLADEVFAGFGGLDVLVNNAGMSPAVPSHEVTEALFDKILGLNFKGPFRLASLVAKRMYDGDGGVIINTSSSGALVPLPTVVTYAGAKAALNAMSVSLAREYGPKVRVNSLSAGPFLTDIADAWDPDARENASNSLRRPGRPEEIVSTALFLASDASSFVTGAVVRCDGGMG</sequence>
<dbReference type="CDD" id="cd05233">
    <property type="entry name" value="SDR_c"/>
    <property type="match status" value="1"/>
</dbReference>
<dbReference type="EC" id="1.1.1.-" evidence="4"/>
<dbReference type="RefSeq" id="WP_191321402.1">
    <property type="nucleotide sequence ID" value="NZ_BNCG01000075.1"/>
</dbReference>
<feature type="domain" description="Ketoreductase" evidence="3">
    <location>
        <begin position="26"/>
        <end position="210"/>
    </location>
</feature>
<dbReference type="PANTHER" id="PTHR43639">
    <property type="entry name" value="OXIDOREDUCTASE, SHORT-CHAIN DEHYDROGENASE/REDUCTASE FAMILY (AFU_ORTHOLOGUE AFUA_5G02870)"/>
    <property type="match status" value="1"/>
</dbReference>
<dbReference type="SUPFAM" id="SSF51735">
    <property type="entry name" value="NAD(P)-binding Rossmann-fold domains"/>
    <property type="match status" value="1"/>
</dbReference>
<dbReference type="PRINTS" id="PR00081">
    <property type="entry name" value="GDHRDH"/>
</dbReference>
<protein>
    <submittedName>
        <fullName evidence="4">SDR family NAD(P)-dependent oxidoreductase</fullName>
        <ecNumber evidence="4">1.1.1.-</ecNumber>
    </submittedName>
</protein>
<evidence type="ECO:0000256" key="1">
    <source>
        <dbReference type="ARBA" id="ARBA00006484"/>
    </source>
</evidence>
<dbReference type="EMBL" id="JBHRYC010000108">
    <property type="protein sequence ID" value="MFC3639873.1"/>
    <property type="molecule type" value="Genomic_DNA"/>
</dbReference>
<comment type="similarity">
    <text evidence="1">Belongs to the short-chain dehydrogenases/reductases (SDR) family.</text>
</comment>
<dbReference type="PANTHER" id="PTHR43639:SF1">
    <property type="entry name" value="SHORT-CHAIN DEHYDROGENASE_REDUCTASE FAMILY PROTEIN"/>
    <property type="match status" value="1"/>
</dbReference>
<evidence type="ECO:0000313" key="4">
    <source>
        <dbReference type="EMBL" id="MFC3639873.1"/>
    </source>
</evidence>
<organism evidence="4 5">
    <name type="scientific">Camelimonas fluminis</name>
    <dbReference type="NCBI Taxonomy" id="1576911"/>
    <lineage>
        <taxon>Bacteria</taxon>
        <taxon>Pseudomonadati</taxon>
        <taxon>Pseudomonadota</taxon>
        <taxon>Alphaproteobacteria</taxon>
        <taxon>Hyphomicrobiales</taxon>
        <taxon>Chelatococcaceae</taxon>
        <taxon>Camelimonas</taxon>
    </lineage>
</organism>
<dbReference type="NCBIfam" id="NF005559">
    <property type="entry name" value="PRK07231.1"/>
    <property type="match status" value="1"/>
</dbReference>
<proteinExistence type="inferred from homology"/>
<dbReference type="InterPro" id="IPR057326">
    <property type="entry name" value="KR_dom"/>
</dbReference>
<dbReference type="Gene3D" id="3.40.50.720">
    <property type="entry name" value="NAD(P)-binding Rossmann-like Domain"/>
    <property type="match status" value="1"/>
</dbReference>
<evidence type="ECO:0000313" key="5">
    <source>
        <dbReference type="Proteomes" id="UP001595704"/>
    </source>
</evidence>